<dbReference type="SUPFAM" id="SSF55874">
    <property type="entry name" value="ATPase domain of HSP90 chaperone/DNA topoisomerase II/histidine kinase"/>
    <property type="match status" value="1"/>
</dbReference>
<evidence type="ECO:0000256" key="9">
    <source>
        <dbReference type="ARBA" id="ARBA00023012"/>
    </source>
</evidence>
<dbReference type="Pfam" id="PF02518">
    <property type="entry name" value="HATPase_c"/>
    <property type="match status" value="1"/>
</dbReference>
<dbReference type="Gene3D" id="3.30.565.10">
    <property type="entry name" value="Histidine kinase-like ATPase, C-terminal domain"/>
    <property type="match status" value="1"/>
</dbReference>
<dbReference type="InterPro" id="IPR003660">
    <property type="entry name" value="HAMP_dom"/>
</dbReference>
<evidence type="ECO:0000256" key="3">
    <source>
        <dbReference type="ARBA" id="ARBA00012438"/>
    </source>
</evidence>
<evidence type="ECO:0000256" key="11">
    <source>
        <dbReference type="SAM" id="Phobius"/>
    </source>
</evidence>
<dbReference type="EMBL" id="CP066167">
    <property type="protein sequence ID" value="QQD16937.1"/>
    <property type="molecule type" value="Genomic_DNA"/>
</dbReference>
<dbReference type="InterPro" id="IPR003661">
    <property type="entry name" value="HisK_dim/P_dom"/>
</dbReference>
<evidence type="ECO:0000256" key="6">
    <source>
        <dbReference type="ARBA" id="ARBA00022692"/>
    </source>
</evidence>
<dbReference type="PROSITE" id="PS50109">
    <property type="entry name" value="HIS_KIN"/>
    <property type="match status" value="1"/>
</dbReference>
<dbReference type="SMART" id="SM00388">
    <property type="entry name" value="HisKA"/>
    <property type="match status" value="1"/>
</dbReference>
<dbReference type="InterPro" id="IPR036890">
    <property type="entry name" value="HATPase_C_sf"/>
</dbReference>
<evidence type="ECO:0000256" key="7">
    <source>
        <dbReference type="ARBA" id="ARBA00022777"/>
    </source>
</evidence>
<name>A0A7T4QYE0_9GAMM</name>
<keyword evidence="15" id="KW-1185">Reference proteome</keyword>
<dbReference type="Pfam" id="PF00672">
    <property type="entry name" value="HAMP"/>
    <property type="match status" value="1"/>
</dbReference>
<keyword evidence="10 11" id="KW-0472">Membrane</keyword>
<dbReference type="Pfam" id="PF00512">
    <property type="entry name" value="HisKA"/>
    <property type="match status" value="1"/>
</dbReference>
<feature type="transmembrane region" description="Helical" evidence="11">
    <location>
        <begin position="164"/>
        <end position="188"/>
    </location>
</feature>
<dbReference type="PANTHER" id="PTHR45436">
    <property type="entry name" value="SENSOR HISTIDINE KINASE YKOH"/>
    <property type="match status" value="1"/>
</dbReference>
<dbReference type="CDD" id="cd00075">
    <property type="entry name" value="HATPase"/>
    <property type="match status" value="1"/>
</dbReference>
<dbReference type="GO" id="GO:0005886">
    <property type="term" value="C:plasma membrane"/>
    <property type="evidence" value="ECO:0007669"/>
    <property type="project" value="TreeGrafter"/>
</dbReference>
<comment type="catalytic activity">
    <reaction evidence="1">
        <text>ATP + protein L-histidine = ADP + protein N-phospho-L-histidine.</text>
        <dbReference type="EC" id="2.7.13.3"/>
    </reaction>
</comment>
<keyword evidence="5" id="KW-0808">Transferase</keyword>
<dbReference type="InterPro" id="IPR036097">
    <property type="entry name" value="HisK_dim/P_sf"/>
</dbReference>
<evidence type="ECO:0000256" key="8">
    <source>
        <dbReference type="ARBA" id="ARBA00022989"/>
    </source>
</evidence>
<dbReference type="PRINTS" id="PR00344">
    <property type="entry name" value="BCTRLSENSOR"/>
</dbReference>
<dbReference type="KEGG" id="snan:I6N98_11140"/>
<dbReference type="AlphaFoldDB" id="A0A7T4QYE0"/>
<dbReference type="InterPro" id="IPR003594">
    <property type="entry name" value="HATPase_dom"/>
</dbReference>
<dbReference type="GO" id="GO:0000155">
    <property type="term" value="F:phosphorelay sensor kinase activity"/>
    <property type="evidence" value="ECO:0007669"/>
    <property type="project" value="InterPro"/>
</dbReference>
<feature type="domain" description="HAMP" evidence="13">
    <location>
        <begin position="185"/>
        <end position="238"/>
    </location>
</feature>
<proteinExistence type="predicted"/>
<dbReference type="InterPro" id="IPR005467">
    <property type="entry name" value="His_kinase_dom"/>
</dbReference>
<evidence type="ECO:0000313" key="14">
    <source>
        <dbReference type="EMBL" id="QQD16937.1"/>
    </source>
</evidence>
<dbReference type="Gene3D" id="6.10.340.10">
    <property type="match status" value="1"/>
</dbReference>
<feature type="domain" description="Histidine kinase" evidence="12">
    <location>
        <begin position="246"/>
        <end position="459"/>
    </location>
</feature>
<keyword evidence="9" id="KW-0902">Two-component regulatory system</keyword>
<evidence type="ECO:0000256" key="1">
    <source>
        <dbReference type="ARBA" id="ARBA00000085"/>
    </source>
</evidence>
<evidence type="ECO:0000259" key="13">
    <source>
        <dbReference type="PROSITE" id="PS50885"/>
    </source>
</evidence>
<evidence type="ECO:0000256" key="5">
    <source>
        <dbReference type="ARBA" id="ARBA00022679"/>
    </source>
</evidence>
<reference evidence="14 15" key="1">
    <citation type="submission" date="2020-12" db="EMBL/GenBank/DDBJ databases">
        <authorList>
            <person name="Shan Y."/>
        </authorList>
    </citation>
    <scope>NUCLEOTIDE SEQUENCE [LARGE SCALE GENOMIC DNA]</scope>
    <source>
        <strain evidence="15">csc3.9</strain>
    </source>
</reference>
<keyword evidence="4" id="KW-0597">Phosphoprotein</keyword>
<dbReference type="RefSeq" id="WP_198568439.1">
    <property type="nucleotide sequence ID" value="NZ_CP066167.1"/>
</dbReference>
<accession>A0A7T4QYE0</accession>
<gene>
    <name evidence="14" type="ORF">I6N98_11140</name>
</gene>
<keyword evidence="8 11" id="KW-1133">Transmembrane helix</keyword>
<dbReference type="EC" id="2.7.13.3" evidence="3"/>
<dbReference type="Gene3D" id="1.10.287.130">
    <property type="match status" value="1"/>
</dbReference>
<dbReference type="PANTHER" id="PTHR45436:SF8">
    <property type="entry name" value="HISTIDINE KINASE"/>
    <property type="match status" value="1"/>
</dbReference>
<dbReference type="Proteomes" id="UP000596063">
    <property type="component" value="Chromosome"/>
</dbReference>
<keyword evidence="7 14" id="KW-0418">Kinase</keyword>
<dbReference type="SMART" id="SM00387">
    <property type="entry name" value="HATPase_c"/>
    <property type="match status" value="1"/>
</dbReference>
<protein>
    <recommendedName>
        <fullName evidence="3">histidine kinase</fullName>
        <ecNumber evidence="3">2.7.13.3</ecNumber>
    </recommendedName>
</protein>
<evidence type="ECO:0000259" key="12">
    <source>
        <dbReference type="PROSITE" id="PS50109"/>
    </source>
</evidence>
<evidence type="ECO:0000256" key="2">
    <source>
        <dbReference type="ARBA" id="ARBA00004370"/>
    </source>
</evidence>
<comment type="subcellular location">
    <subcellularLocation>
        <location evidence="2">Membrane</location>
    </subcellularLocation>
</comment>
<dbReference type="CDD" id="cd00082">
    <property type="entry name" value="HisKA"/>
    <property type="match status" value="1"/>
</dbReference>
<evidence type="ECO:0000313" key="15">
    <source>
        <dbReference type="Proteomes" id="UP000596063"/>
    </source>
</evidence>
<sequence length="469" mass="51884">MLLTKIFSSFTFRFLVGYVAWLSVSVFLVLTTIYAFIAYDFFKEVHQSVNDELSQLTTAYQQGGVPAVDSFVAEHGGPKRLIRFFYFVGDENKQKIAGNLDRWPDTTEYRSGWQGFDLETLTSITDPVGTEFIARSIQLESGEHVMVARHYADVLNSTKLVAGALIRSMVATIFVGTIGGAITAALTLRQIENFNTSLRRIMMGDFSERVDSSHARGDMKHLAENVNKMLDRIEVLMNGVRQVSDNIAHDLRTPLTRLRNQLSELHTECDSPELRDRIAGLLEEADGLLGTFGALLRIAQVESGNRRSGFGAVELCTLVTDVVDLYEPLAADKDQHFQTALARVGSINGDRNLLFQAVANLVDNAIKYTPHGGTIHVGLSVEPDYYRIAVADSGEGIPRADRDKVFQRFFRVESSRGRHPGNGLGLSLVLAVVKLHDGEILLEDNHPGLRVVVRLPRTARAAEPALAVL</sequence>
<feature type="transmembrane region" description="Helical" evidence="11">
    <location>
        <begin position="12"/>
        <end position="37"/>
    </location>
</feature>
<dbReference type="PROSITE" id="PS50885">
    <property type="entry name" value="HAMP"/>
    <property type="match status" value="1"/>
</dbReference>
<evidence type="ECO:0000256" key="4">
    <source>
        <dbReference type="ARBA" id="ARBA00022553"/>
    </source>
</evidence>
<dbReference type="InterPro" id="IPR050428">
    <property type="entry name" value="TCS_sensor_his_kinase"/>
</dbReference>
<organism evidence="14 15">
    <name type="scientific">Spongiibacter nanhainus</name>
    <dbReference type="NCBI Taxonomy" id="2794344"/>
    <lineage>
        <taxon>Bacteria</taxon>
        <taxon>Pseudomonadati</taxon>
        <taxon>Pseudomonadota</taxon>
        <taxon>Gammaproteobacteria</taxon>
        <taxon>Cellvibrionales</taxon>
        <taxon>Spongiibacteraceae</taxon>
        <taxon>Spongiibacter</taxon>
    </lineage>
</organism>
<dbReference type="InterPro" id="IPR004358">
    <property type="entry name" value="Sig_transdc_His_kin-like_C"/>
</dbReference>
<keyword evidence="6 11" id="KW-0812">Transmembrane</keyword>
<dbReference type="SUPFAM" id="SSF47384">
    <property type="entry name" value="Homodimeric domain of signal transducing histidine kinase"/>
    <property type="match status" value="1"/>
</dbReference>
<evidence type="ECO:0000256" key="10">
    <source>
        <dbReference type="ARBA" id="ARBA00023136"/>
    </source>
</evidence>